<organism evidence="1 2">
    <name type="scientific">Steinernema carpocapsae</name>
    <name type="common">Entomopathogenic nematode</name>
    <dbReference type="NCBI Taxonomy" id="34508"/>
    <lineage>
        <taxon>Eukaryota</taxon>
        <taxon>Metazoa</taxon>
        <taxon>Ecdysozoa</taxon>
        <taxon>Nematoda</taxon>
        <taxon>Chromadorea</taxon>
        <taxon>Rhabditida</taxon>
        <taxon>Tylenchina</taxon>
        <taxon>Panagrolaimomorpha</taxon>
        <taxon>Strongyloidoidea</taxon>
        <taxon>Steinernematidae</taxon>
        <taxon>Steinernema</taxon>
    </lineage>
</organism>
<dbReference type="AlphaFoldDB" id="A0A4V6A6C2"/>
<sequence length="71" mass="8303">MQKDHPHLLLFAKHDKRTIPQKFKVEIIDAENDLDEVDQLVENGEIGAFPLFAWFENGRLNGDLIEFVLRQ</sequence>
<reference evidence="1 2" key="2">
    <citation type="journal article" date="2019" name="G3 (Bethesda)">
        <title>Hybrid Assembly of the Genome of the Entomopathogenic Nematode Steinernema carpocapsae Identifies the X-Chromosome.</title>
        <authorList>
            <person name="Serra L."/>
            <person name="Macchietto M."/>
            <person name="Macias-Munoz A."/>
            <person name="McGill C.J."/>
            <person name="Rodriguez I.M."/>
            <person name="Rodriguez B."/>
            <person name="Murad R."/>
            <person name="Mortazavi A."/>
        </authorList>
    </citation>
    <scope>NUCLEOTIDE SEQUENCE [LARGE SCALE GENOMIC DNA]</scope>
    <source>
        <strain evidence="1 2">ALL</strain>
    </source>
</reference>
<evidence type="ECO:0000313" key="1">
    <source>
        <dbReference type="EMBL" id="TKR94255.1"/>
    </source>
</evidence>
<evidence type="ECO:0000313" key="2">
    <source>
        <dbReference type="Proteomes" id="UP000298663"/>
    </source>
</evidence>
<name>A0A4V6A6C2_STECR</name>
<keyword evidence="2" id="KW-1185">Reference proteome</keyword>
<comment type="caution">
    <text evidence="1">The sequence shown here is derived from an EMBL/GenBank/DDBJ whole genome shotgun (WGS) entry which is preliminary data.</text>
</comment>
<accession>A0A4V6A6C2</accession>
<proteinExistence type="predicted"/>
<evidence type="ECO:0008006" key="3">
    <source>
        <dbReference type="Google" id="ProtNLM"/>
    </source>
</evidence>
<gene>
    <name evidence="1" type="ORF">L596_008566</name>
</gene>
<reference evidence="1 2" key="1">
    <citation type="journal article" date="2015" name="Genome Biol.">
        <title>Comparative genomics of Steinernema reveals deeply conserved gene regulatory networks.</title>
        <authorList>
            <person name="Dillman A.R."/>
            <person name="Macchietto M."/>
            <person name="Porter C.F."/>
            <person name="Rogers A."/>
            <person name="Williams B."/>
            <person name="Antoshechkin I."/>
            <person name="Lee M.M."/>
            <person name="Goodwin Z."/>
            <person name="Lu X."/>
            <person name="Lewis E.E."/>
            <person name="Goodrich-Blair H."/>
            <person name="Stock S.P."/>
            <person name="Adams B.J."/>
            <person name="Sternberg P.W."/>
            <person name="Mortazavi A."/>
        </authorList>
    </citation>
    <scope>NUCLEOTIDE SEQUENCE [LARGE SCALE GENOMIC DNA]</scope>
    <source>
        <strain evidence="1 2">ALL</strain>
    </source>
</reference>
<dbReference type="EMBL" id="AZBU02000002">
    <property type="protein sequence ID" value="TKR94255.1"/>
    <property type="molecule type" value="Genomic_DNA"/>
</dbReference>
<dbReference type="Proteomes" id="UP000298663">
    <property type="component" value="Unassembled WGS sequence"/>
</dbReference>
<protein>
    <recommendedName>
        <fullName evidence="3">Glutaredoxin domain-containing protein</fullName>
    </recommendedName>
</protein>